<reference evidence="3 4" key="1">
    <citation type="submission" date="2024-08" db="EMBL/GenBank/DDBJ databases">
        <title>Insights into the chromosomal genome structure of Flemingia macrophylla.</title>
        <authorList>
            <person name="Ding Y."/>
            <person name="Zhao Y."/>
            <person name="Bi W."/>
            <person name="Wu M."/>
            <person name="Zhao G."/>
            <person name="Gong Y."/>
            <person name="Li W."/>
            <person name="Zhang P."/>
        </authorList>
    </citation>
    <scope>NUCLEOTIDE SEQUENCE [LARGE SCALE GENOMIC DNA]</scope>
    <source>
        <strain evidence="3">DYQJB</strain>
        <tissue evidence="3">Leaf</tissue>
    </source>
</reference>
<keyword evidence="4" id="KW-1185">Reference proteome</keyword>
<dbReference type="EMBL" id="JBGMDY010000005">
    <property type="protein sequence ID" value="KAL2332767.1"/>
    <property type="molecule type" value="Genomic_DNA"/>
</dbReference>
<gene>
    <name evidence="3" type="ORF">Fmac_013980</name>
</gene>
<protein>
    <recommendedName>
        <fullName evidence="2">DUF4057 domain-containing protein</fullName>
    </recommendedName>
</protein>
<evidence type="ECO:0000313" key="4">
    <source>
        <dbReference type="Proteomes" id="UP001603857"/>
    </source>
</evidence>
<dbReference type="InterPro" id="IPR025131">
    <property type="entry name" value="DUF4057"/>
</dbReference>
<comment type="caution">
    <text evidence="3">The sequence shown here is derived from an EMBL/GenBank/DDBJ whole genome shotgun (WGS) entry which is preliminary data.</text>
</comment>
<accession>A0ABD1MAJ4</accession>
<sequence>MQSGTPVRKPHTSTSDLLTWSETPPPESAATASATRSGQPSDRISKVLHGGQLTDEEAQTLAKR</sequence>
<dbReference type="Proteomes" id="UP001603857">
    <property type="component" value="Unassembled WGS sequence"/>
</dbReference>
<dbReference type="AlphaFoldDB" id="A0ABD1MAJ4"/>
<organism evidence="3 4">
    <name type="scientific">Flemingia macrophylla</name>
    <dbReference type="NCBI Taxonomy" id="520843"/>
    <lineage>
        <taxon>Eukaryota</taxon>
        <taxon>Viridiplantae</taxon>
        <taxon>Streptophyta</taxon>
        <taxon>Embryophyta</taxon>
        <taxon>Tracheophyta</taxon>
        <taxon>Spermatophyta</taxon>
        <taxon>Magnoliopsida</taxon>
        <taxon>eudicotyledons</taxon>
        <taxon>Gunneridae</taxon>
        <taxon>Pentapetalae</taxon>
        <taxon>rosids</taxon>
        <taxon>fabids</taxon>
        <taxon>Fabales</taxon>
        <taxon>Fabaceae</taxon>
        <taxon>Papilionoideae</taxon>
        <taxon>50 kb inversion clade</taxon>
        <taxon>NPAAA clade</taxon>
        <taxon>indigoferoid/millettioid clade</taxon>
        <taxon>Phaseoleae</taxon>
        <taxon>Flemingia</taxon>
    </lineage>
</organism>
<name>A0ABD1MAJ4_9FABA</name>
<dbReference type="Pfam" id="PF13266">
    <property type="entry name" value="DUF4057"/>
    <property type="match status" value="1"/>
</dbReference>
<feature type="domain" description="DUF4057" evidence="2">
    <location>
        <begin position="5"/>
        <end position="64"/>
    </location>
</feature>
<evidence type="ECO:0000259" key="2">
    <source>
        <dbReference type="Pfam" id="PF13266"/>
    </source>
</evidence>
<evidence type="ECO:0000313" key="3">
    <source>
        <dbReference type="EMBL" id="KAL2332767.1"/>
    </source>
</evidence>
<proteinExistence type="predicted"/>
<evidence type="ECO:0000256" key="1">
    <source>
        <dbReference type="SAM" id="MobiDB-lite"/>
    </source>
</evidence>
<dbReference type="PANTHER" id="PTHR31132">
    <property type="entry name" value="N-LYSINE METHYLTRANSFERASE"/>
    <property type="match status" value="1"/>
</dbReference>
<dbReference type="PANTHER" id="PTHR31132:SF2">
    <property type="entry name" value="HEMATOLOGICAL_NEUROLOGICAL-LIKE PROTEIN"/>
    <property type="match status" value="1"/>
</dbReference>
<feature type="region of interest" description="Disordered" evidence="1">
    <location>
        <begin position="1"/>
        <end position="64"/>
    </location>
</feature>